<keyword evidence="3" id="KW-0378">Hydrolase</keyword>
<dbReference type="STRING" id="585530.HMPREF0183_0802"/>
<dbReference type="AlphaFoldDB" id="D4YLJ2"/>
<dbReference type="InterPro" id="IPR002716">
    <property type="entry name" value="PIN_dom"/>
</dbReference>
<feature type="domain" description="PIN" evidence="5">
    <location>
        <begin position="3"/>
        <end position="119"/>
    </location>
</feature>
<name>D4YLJ2_9MICO</name>
<evidence type="ECO:0000256" key="1">
    <source>
        <dbReference type="ARBA" id="ARBA00022722"/>
    </source>
</evidence>
<dbReference type="SUPFAM" id="SSF88723">
    <property type="entry name" value="PIN domain-like"/>
    <property type="match status" value="1"/>
</dbReference>
<dbReference type="GO" id="GO:0016787">
    <property type="term" value="F:hydrolase activity"/>
    <property type="evidence" value="ECO:0007669"/>
    <property type="project" value="UniProtKB-KW"/>
</dbReference>
<keyword evidence="1" id="KW-0540">Nuclease</keyword>
<evidence type="ECO:0000313" key="6">
    <source>
        <dbReference type="EMBL" id="EFG47909.1"/>
    </source>
</evidence>
<sequence length="224" mass="24993">MVRLLIDTNVLVSDALWCSLLTVREIAGSREGAAIELCTTTEALDELRYVVKRVLGRRPPPVLAGVVRHRRATATVLDTAELPSALKAERRSFVRDPDDAFLDTACRGFGLDMLVTNDVQAFGQMTDEERGYRISNAESCLLELWSQLVARTGPPTEVVGARSPGLPTAGDFVTIWERIYREYCEEISLEPEGRPIFDQLRRARAGRFASSLKAQSQNLSIRQR</sequence>
<evidence type="ECO:0000259" key="5">
    <source>
        <dbReference type="Pfam" id="PF13470"/>
    </source>
</evidence>
<dbReference type="GO" id="GO:0046872">
    <property type="term" value="F:metal ion binding"/>
    <property type="evidence" value="ECO:0007669"/>
    <property type="project" value="UniProtKB-KW"/>
</dbReference>
<dbReference type="InterPro" id="IPR029060">
    <property type="entry name" value="PIN-like_dom_sf"/>
</dbReference>
<reference evidence="6 7" key="1">
    <citation type="submission" date="2010-04" db="EMBL/GenBank/DDBJ databases">
        <authorList>
            <person name="Qin X."/>
            <person name="Bachman B."/>
            <person name="Battles P."/>
            <person name="Bell A."/>
            <person name="Bess C."/>
            <person name="Bickham C."/>
            <person name="Chaboub L."/>
            <person name="Chen D."/>
            <person name="Coyle M."/>
            <person name="Deiros D.R."/>
            <person name="Dinh H."/>
            <person name="Forbes L."/>
            <person name="Fowler G."/>
            <person name="Francisco L."/>
            <person name="Fu Q."/>
            <person name="Gubbala S."/>
            <person name="Hale W."/>
            <person name="Han Y."/>
            <person name="Hemphill L."/>
            <person name="Highlander S.K."/>
            <person name="Hirani K."/>
            <person name="Hogues M."/>
            <person name="Jackson L."/>
            <person name="Jakkamsetti A."/>
            <person name="Javaid M."/>
            <person name="Jiang H."/>
            <person name="Korchina V."/>
            <person name="Kovar C."/>
            <person name="Lara F."/>
            <person name="Lee S."/>
            <person name="Mata R."/>
            <person name="Mathew T."/>
            <person name="Moen C."/>
            <person name="Morales K."/>
            <person name="Munidasa M."/>
            <person name="Nazareth L."/>
            <person name="Ngo R."/>
            <person name="Nguyen L."/>
            <person name="Okwuonu G."/>
            <person name="Ongeri F."/>
            <person name="Patil S."/>
            <person name="Petrosino J."/>
            <person name="Pham C."/>
            <person name="Pham P."/>
            <person name="Pu L.-L."/>
            <person name="Puazo M."/>
            <person name="Raj R."/>
            <person name="Reid J."/>
            <person name="Rouhana J."/>
            <person name="Saada N."/>
            <person name="Shang Y."/>
            <person name="Simmons D."/>
            <person name="Thornton R."/>
            <person name="Warren J."/>
            <person name="Weissenberger G."/>
            <person name="Zhang J."/>
            <person name="Zhang L."/>
            <person name="Zhou C."/>
            <person name="Zhu D."/>
            <person name="Muzny D."/>
            <person name="Worley K."/>
            <person name="Gibbs R."/>
        </authorList>
    </citation>
    <scope>NUCLEOTIDE SEQUENCE [LARGE SCALE GENOMIC DNA]</scope>
    <source>
        <strain evidence="6 7">ATCC 49030</strain>
    </source>
</reference>
<comment type="caution">
    <text evidence="6">The sequence shown here is derived from an EMBL/GenBank/DDBJ whole genome shotgun (WGS) entry which is preliminary data.</text>
</comment>
<dbReference type="EMBL" id="ADNU01000022">
    <property type="protein sequence ID" value="EFG47909.1"/>
    <property type="molecule type" value="Genomic_DNA"/>
</dbReference>
<keyword evidence="2" id="KW-0479">Metal-binding</keyword>
<evidence type="ECO:0000256" key="2">
    <source>
        <dbReference type="ARBA" id="ARBA00022723"/>
    </source>
</evidence>
<dbReference type="eggNOG" id="ENOG5031XCE">
    <property type="taxonomic scope" value="Bacteria"/>
</dbReference>
<evidence type="ECO:0000313" key="7">
    <source>
        <dbReference type="Proteomes" id="UP000005714"/>
    </source>
</evidence>
<evidence type="ECO:0000256" key="4">
    <source>
        <dbReference type="ARBA" id="ARBA00022842"/>
    </source>
</evidence>
<keyword evidence="4" id="KW-0460">Magnesium</keyword>
<dbReference type="Pfam" id="PF13470">
    <property type="entry name" value="PIN_3"/>
    <property type="match status" value="1"/>
</dbReference>
<proteinExistence type="predicted"/>
<organism evidence="6 7">
    <name type="scientific">Brevibacterium mcbrellneri ATCC 49030</name>
    <dbReference type="NCBI Taxonomy" id="585530"/>
    <lineage>
        <taxon>Bacteria</taxon>
        <taxon>Bacillati</taxon>
        <taxon>Actinomycetota</taxon>
        <taxon>Actinomycetes</taxon>
        <taxon>Micrococcales</taxon>
        <taxon>Brevibacteriaceae</taxon>
        <taxon>Brevibacterium</taxon>
    </lineage>
</organism>
<dbReference type="Proteomes" id="UP000005714">
    <property type="component" value="Unassembled WGS sequence"/>
</dbReference>
<evidence type="ECO:0000256" key="3">
    <source>
        <dbReference type="ARBA" id="ARBA00022801"/>
    </source>
</evidence>
<dbReference type="OrthoDB" id="4808444at2"/>
<keyword evidence="7" id="KW-1185">Reference proteome</keyword>
<dbReference type="GO" id="GO:0004518">
    <property type="term" value="F:nuclease activity"/>
    <property type="evidence" value="ECO:0007669"/>
    <property type="project" value="UniProtKB-KW"/>
</dbReference>
<gene>
    <name evidence="6" type="ORF">HMPREF0183_0802</name>
</gene>
<protein>
    <submittedName>
        <fullName evidence="6">Putative toxin-antitoxin system toxin component, PIN family</fullName>
    </submittedName>
</protein>
<accession>D4YLJ2</accession>